<reference evidence="9" key="1">
    <citation type="submission" date="2022-06" db="EMBL/GenBank/DDBJ databases">
        <title>Sequencing the genomes of 1000 actinobacteria strains.</title>
        <authorList>
            <person name="Klenk H.-P."/>
        </authorList>
    </citation>
    <scope>NUCLEOTIDE SEQUENCE</scope>
    <source>
        <strain evidence="9">DSM 46694</strain>
    </source>
</reference>
<evidence type="ECO:0000256" key="3">
    <source>
        <dbReference type="ARBA" id="ARBA00022692"/>
    </source>
</evidence>
<feature type="transmembrane region" description="Helical" evidence="7">
    <location>
        <begin position="103"/>
        <end position="124"/>
    </location>
</feature>
<feature type="signal peptide" evidence="8">
    <location>
        <begin position="1"/>
        <end position="25"/>
    </location>
</feature>
<dbReference type="Proteomes" id="UP001139648">
    <property type="component" value="Unassembled WGS sequence"/>
</dbReference>
<dbReference type="RefSeq" id="WP_253743463.1">
    <property type="nucleotide sequence ID" value="NZ_BAABKA010000057.1"/>
</dbReference>
<accession>A0A9X2K201</accession>
<comment type="similarity">
    <text evidence="2">Belongs to the TMEM86 family.</text>
</comment>
<evidence type="ECO:0000256" key="8">
    <source>
        <dbReference type="SAM" id="SignalP"/>
    </source>
</evidence>
<name>A0A9X2K201_9ACTN</name>
<keyword evidence="4 7" id="KW-1133">Transmembrane helix</keyword>
<evidence type="ECO:0000313" key="10">
    <source>
        <dbReference type="Proteomes" id="UP001139648"/>
    </source>
</evidence>
<dbReference type="PANTHER" id="PTHR31885:SF6">
    <property type="entry name" value="GH04784P"/>
    <property type="match status" value="1"/>
</dbReference>
<evidence type="ECO:0000256" key="7">
    <source>
        <dbReference type="SAM" id="Phobius"/>
    </source>
</evidence>
<keyword evidence="8" id="KW-0732">Signal</keyword>
<keyword evidence="10" id="KW-1185">Reference proteome</keyword>
<keyword evidence="5 7" id="KW-0472">Membrane</keyword>
<evidence type="ECO:0000256" key="5">
    <source>
        <dbReference type="ARBA" id="ARBA00023136"/>
    </source>
</evidence>
<feature type="compositionally biased region" description="Basic and acidic residues" evidence="6">
    <location>
        <begin position="213"/>
        <end position="226"/>
    </location>
</feature>
<dbReference type="GO" id="GO:0016787">
    <property type="term" value="F:hydrolase activity"/>
    <property type="evidence" value="ECO:0007669"/>
    <property type="project" value="TreeGrafter"/>
</dbReference>
<evidence type="ECO:0000256" key="4">
    <source>
        <dbReference type="ARBA" id="ARBA00022989"/>
    </source>
</evidence>
<evidence type="ECO:0000256" key="6">
    <source>
        <dbReference type="SAM" id="MobiDB-lite"/>
    </source>
</evidence>
<dbReference type="PANTHER" id="PTHR31885">
    <property type="entry name" value="GH04784P"/>
    <property type="match status" value="1"/>
</dbReference>
<dbReference type="Pfam" id="PF07947">
    <property type="entry name" value="YhhN"/>
    <property type="match status" value="1"/>
</dbReference>
<feature type="transmembrane region" description="Helical" evidence="7">
    <location>
        <begin position="72"/>
        <end position="91"/>
    </location>
</feature>
<feature type="transmembrane region" description="Helical" evidence="7">
    <location>
        <begin position="154"/>
        <end position="174"/>
    </location>
</feature>
<comment type="caution">
    <text evidence="9">The sequence shown here is derived from an EMBL/GenBank/DDBJ whole genome shotgun (WGS) entry which is preliminary data.</text>
</comment>
<evidence type="ECO:0000256" key="1">
    <source>
        <dbReference type="ARBA" id="ARBA00004141"/>
    </source>
</evidence>
<dbReference type="AlphaFoldDB" id="A0A9X2K201"/>
<gene>
    <name evidence="9" type="ORF">HD597_003550</name>
</gene>
<feature type="region of interest" description="Disordered" evidence="6">
    <location>
        <begin position="202"/>
        <end position="226"/>
    </location>
</feature>
<dbReference type="InterPro" id="IPR012506">
    <property type="entry name" value="TMEM86B-like"/>
</dbReference>
<proteinExistence type="inferred from homology"/>
<evidence type="ECO:0000256" key="2">
    <source>
        <dbReference type="ARBA" id="ARBA00007375"/>
    </source>
</evidence>
<sequence>MRSGALLVGFWVCAAVHLALVAAQAAPFDTLTKAMLMPLLAAWAAASGGSRGLVAALLFSWGGDVCLNIDGLFIPGMALFAAAHVCYLSCFARRGALRRLPPAIPAGYGLAWLAAIVVLWPGLGDLRAPVAAYSLLLVSTAVIAWGVNRRAGAGALLFLLSDSLIGVSLAGLPLLPLHDVVVMATYLAAQYLLASGLMSTPEHPGAARPLPTRAEDRGPEPADTRD</sequence>
<feature type="transmembrane region" description="Helical" evidence="7">
    <location>
        <begin position="130"/>
        <end position="147"/>
    </location>
</feature>
<evidence type="ECO:0000313" key="9">
    <source>
        <dbReference type="EMBL" id="MCP2356530.1"/>
    </source>
</evidence>
<dbReference type="EMBL" id="JAMZEB010000002">
    <property type="protein sequence ID" value="MCP2356530.1"/>
    <property type="molecule type" value="Genomic_DNA"/>
</dbReference>
<comment type="subcellular location">
    <subcellularLocation>
        <location evidence="1">Membrane</location>
        <topology evidence="1">Multi-pass membrane protein</topology>
    </subcellularLocation>
</comment>
<dbReference type="GO" id="GO:0016020">
    <property type="term" value="C:membrane"/>
    <property type="evidence" value="ECO:0007669"/>
    <property type="project" value="UniProtKB-SubCell"/>
</dbReference>
<feature type="chain" id="PRO_5040721646" evidence="8">
    <location>
        <begin position="26"/>
        <end position="226"/>
    </location>
</feature>
<keyword evidence="3 7" id="KW-0812">Transmembrane</keyword>
<protein>
    <submittedName>
        <fullName evidence="9">Membrane protein YhhN</fullName>
    </submittedName>
</protein>
<organism evidence="9 10">
    <name type="scientific">Nonomuraea thailandensis</name>
    <dbReference type="NCBI Taxonomy" id="1188745"/>
    <lineage>
        <taxon>Bacteria</taxon>
        <taxon>Bacillati</taxon>
        <taxon>Actinomycetota</taxon>
        <taxon>Actinomycetes</taxon>
        <taxon>Streptosporangiales</taxon>
        <taxon>Streptosporangiaceae</taxon>
        <taxon>Nonomuraea</taxon>
    </lineage>
</organism>